<name>A0A142BCW8_9GAMM</name>
<accession>A0A142BCW8</accession>
<evidence type="ECO:0000313" key="2">
    <source>
        <dbReference type="Proteomes" id="UP000071065"/>
    </source>
</evidence>
<dbReference type="EMBL" id="CP013251">
    <property type="protein sequence ID" value="AMO56594.1"/>
    <property type="molecule type" value="Genomic_DNA"/>
</dbReference>
<reference evidence="1 2" key="1">
    <citation type="journal article" date="2016" name="Front. Microbiol.">
        <title>Genomic Insight into the Host-Endosymbiont Relationship of Endozoicomonas montiporae CL-33(T) with its Coral Host.</title>
        <authorList>
            <person name="Ding J.-Y."/>
            <person name="Shiu J.-H."/>
            <person name="Chen W.-M."/>
            <person name="Chiang Y.-R."/>
            <person name="Tang S.-L."/>
        </authorList>
    </citation>
    <scope>NUCLEOTIDE SEQUENCE [LARGE SCALE GENOMIC DNA]</scope>
    <source>
        <strain evidence="1 2">CL-33</strain>
    </source>
</reference>
<dbReference type="STRING" id="570277.EZMO1_2513"/>
<dbReference type="Proteomes" id="UP000071065">
    <property type="component" value="Chromosome"/>
</dbReference>
<dbReference type="KEGG" id="emp:EZMO1_2513"/>
<evidence type="ECO:0000313" key="1">
    <source>
        <dbReference type="EMBL" id="AMO56594.1"/>
    </source>
</evidence>
<gene>
    <name evidence="1" type="ORF">EZMO1_2513</name>
</gene>
<dbReference type="AlphaFoldDB" id="A0A142BCW8"/>
<sequence>MFSGFTMRFEKASTEARIAVPVLSVSVLVISD</sequence>
<proteinExistence type="predicted"/>
<protein>
    <submittedName>
        <fullName evidence="1">Uncharacterized protein</fullName>
    </submittedName>
</protein>
<organism evidence="1 2">
    <name type="scientific">Endozoicomonas montiporae CL-33</name>
    <dbReference type="NCBI Taxonomy" id="570277"/>
    <lineage>
        <taxon>Bacteria</taxon>
        <taxon>Pseudomonadati</taxon>
        <taxon>Pseudomonadota</taxon>
        <taxon>Gammaproteobacteria</taxon>
        <taxon>Oceanospirillales</taxon>
        <taxon>Endozoicomonadaceae</taxon>
        <taxon>Endozoicomonas</taxon>
    </lineage>
</organism>